<dbReference type="Proteomes" id="UP000054821">
    <property type="component" value="Unassembled WGS sequence"/>
</dbReference>
<dbReference type="InterPro" id="IPR050855">
    <property type="entry name" value="NDM-1-like"/>
</dbReference>
<dbReference type="SUPFAM" id="SSF56281">
    <property type="entry name" value="Metallo-hydrolase/oxidoreductase"/>
    <property type="match status" value="1"/>
</dbReference>
<evidence type="ECO:0000256" key="1">
    <source>
        <dbReference type="SAM" id="SignalP"/>
    </source>
</evidence>
<dbReference type="RefSeq" id="XP_018666292.1">
    <property type="nucleotide sequence ID" value="XM_018800827.1"/>
</dbReference>
<dbReference type="Gene3D" id="3.60.15.10">
    <property type="entry name" value="Ribonuclease Z/Hydroxyacylglutathione hydrolase-like"/>
    <property type="match status" value="1"/>
</dbReference>
<comment type="caution">
    <text evidence="3">The sequence shown here is derived from an EMBL/GenBank/DDBJ whole genome shotgun (WGS) entry which is preliminary data.</text>
</comment>
<feature type="chain" id="PRO_5015146163" description="Metallo-beta-lactamase domain-containing protein" evidence="1">
    <location>
        <begin position="21"/>
        <end position="346"/>
    </location>
</feature>
<organism evidence="3 4">
    <name type="scientific">Trichoderma gamsii</name>
    <dbReference type="NCBI Taxonomy" id="398673"/>
    <lineage>
        <taxon>Eukaryota</taxon>
        <taxon>Fungi</taxon>
        <taxon>Dikarya</taxon>
        <taxon>Ascomycota</taxon>
        <taxon>Pezizomycotina</taxon>
        <taxon>Sordariomycetes</taxon>
        <taxon>Hypocreomycetidae</taxon>
        <taxon>Hypocreales</taxon>
        <taxon>Hypocreaceae</taxon>
        <taxon>Trichoderma</taxon>
    </lineage>
</organism>
<evidence type="ECO:0000313" key="4">
    <source>
        <dbReference type="Proteomes" id="UP000054821"/>
    </source>
</evidence>
<evidence type="ECO:0000313" key="3">
    <source>
        <dbReference type="EMBL" id="PON22282.1"/>
    </source>
</evidence>
<keyword evidence="1" id="KW-0732">Signal</keyword>
<evidence type="ECO:0000259" key="2">
    <source>
        <dbReference type="SMART" id="SM00849"/>
    </source>
</evidence>
<dbReference type="GeneID" id="29980910"/>
<gene>
    <name evidence="3" type="ORF">TGAM01_v208765</name>
</gene>
<proteinExistence type="predicted"/>
<dbReference type="InterPro" id="IPR036866">
    <property type="entry name" value="RibonucZ/Hydroxyglut_hydro"/>
</dbReference>
<reference evidence="3 4" key="1">
    <citation type="journal article" date="2016" name="Genome Announc.">
        <title>Draft Whole-Genome Sequence of Trichoderma gamsii T6085, a Promising Biocontrol Agent of Fusarium Head Blight on Wheat.</title>
        <authorList>
            <person name="Baroncelli R."/>
            <person name="Zapparata A."/>
            <person name="Piaggeschi G."/>
            <person name="Sarrocco S."/>
            <person name="Vannacci G."/>
        </authorList>
    </citation>
    <scope>NUCLEOTIDE SEQUENCE [LARGE SCALE GENOMIC DNA]</scope>
    <source>
        <strain evidence="3 4">T6085</strain>
    </source>
</reference>
<feature type="signal peptide" evidence="1">
    <location>
        <begin position="1"/>
        <end position="20"/>
    </location>
</feature>
<dbReference type="EMBL" id="JPDN02000039">
    <property type="protein sequence ID" value="PON22282.1"/>
    <property type="molecule type" value="Genomic_DNA"/>
</dbReference>
<feature type="domain" description="Metallo-beta-lactamase" evidence="2">
    <location>
        <begin position="59"/>
        <end position="228"/>
    </location>
</feature>
<sequence length="346" mass="37794">MRFSLASVLLSVAWLACAHSNSVTTYAPLPSTASGPPVNSEGFRVQSFGEGAYMLADGIYQSLFFVTPKSVIMIDAPPTTGENILAGIRSVTHLPISHLVYSHHHADHIGAAYLLANKDVTIIAHELTAYELSLTPDAHRPPPHVTFKDSYTLRVDNQTIQLDYKGPVHDPGNIFIYAPKQKVLMVIDIVFPGWVPFASLAEAQNPTMFIKAHDLILEYDFDYYIGGHVDRAGVRKDVLIQQDYIQDVYNNARTAILLSNSPPNATNPLSASTILGPIEAANPDNAWAMFAGYVDTLAQYCANVTTEKWLGKLGGADVYTYSHCEALVESLRIDYGVLGPFGVQPS</sequence>
<dbReference type="AlphaFoldDB" id="A0A2P4ZDC6"/>
<protein>
    <recommendedName>
        <fullName evidence="2">Metallo-beta-lactamase domain-containing protein</fullName>
    </recommendedName>
</protein>
<keyword evidence="4" id="KW-1185">Reference proteome</keyword>
<dbReference type="InterPro" id="IPR001279">
    <property type="entry name" value="Metallo-B-lactamas"/>
</dbReference>
<name>A0A2P4ZDC6_9HYPO</name>
<dbReference type="PROSITE" id="PS51257">
    <property type="entry name" value="PROKAR_LIPOPROTEIN"/>
    <property type="match status" value="1"/>
</dbReference>
<dbReference type="PANTHER" id="PTHR42951">
    <property type="entry name" value="METALLO-BETA-LACTAMASE DOMAIN-CONTAINING"/>
    <property type="match status" value="1"/>
</dbReference>
<dbReference type="CDD" id="cd16276">
    <property type="entry name" value="metallo-hydrolase-like_MBL-fold"/>
    <property type="match status" value="1"/>
</dbReference>
<dbReference type="SMART" id="SM00849">
    <property type="entry name" value="Lactamase_B"/>
    <property type="match status" value="1"/>
</dbReference>
<dbReference type="Pfam" id="PF00753">
    <property type="entry name" value="Lactamase_B"/>
    <property type="match status" value="1"/>
</dbReference>
<accession>A0A2P4ZDC6</accession>